<feature type="domain" description="AsmA" evidence="2">
    <location>
        <begin position="238"/>
        <end position="395"/>
    </location>
</feature>
<name>A0ABU7LWA8_9PROT</name>
<keyword evidence="1" id="KW-0812">Transmembrane</keyword>
<dbReference type="PANTHER" id="PTHR30441">
    <property type="entry name" value="DUF748 DOMAIN-CONTAINING PROTEIN"/>
    <property type="match status" value="1"/>
</dbReference>
<organism evidence="3 4">
    <name type="scientific">Hyphobacterium marinum</name>
    <dbReference type="NCBI Taxonomy" id="3116574"/>
    <lineage>
        <taxon>Bacteria</taxon>
        <taxon>Pseudomonadati</taxon>
        <taxon>Pseudomonadota</taxon>
        <taxon>Alphaproteobacteria</taxon>
        <taxon>Maricaulales</taxon>
        <taxon>Maricaulaceae</taxon>
        <taxon>Hyphobacterium</taxon>
    </lineage>
</organism>
<reference evidence="3 4" key="1">
    <citation type="submission" date="2024-01" db="EMBL/GenBank/DDBJ databases">
        <title>Hyphobacterium bacterium isolated from marine sediment.</title>
        <authorList>
            <person name="Zhao S."/>
        </authorList>
    </citation>
    <scope>NUCLEOTIDE SEQUENCE [LARGE SCALE GENOMIC DNA]</scope>
    <source>
        <strain evidence="3 4">Y60-23</strain>
    </source>
</reference>
<dbReference type="EMBL" id="JAZDRO010000001">
    <property type="protein sequence ID" value="MEE2565809.1"/>
    <property type="molecule type" value="Genomic_DNA"/>
</dbReference>
<proteinExistence type="predicted"/>
<dbReference type="Pfam" id="PF05170">
    <property type="entry name" value="AsmA"/>
    <property type="match status" value="1"/>
</dbReference>
<keyword evidence="1" id="KW-0472">Membrane</keyword>
<evidence type="ECO:0000313" key="3">
    <source>
        <dbReference type="EMBL" id="MEE2565809.1"/>
    </source>
</evidence>
<keyword evidence="1" id="KW-1133">Transmembrane helix</keyword>
<dbReference type="InterPro" id="IPR007844">
    <property type="entry name" value="AsmA"/>
</dbReference>
<protein>
    <submittedName>
        <fullName evidence="3">AsmA family protein</fullName>
    </submittedName>
</protein>
<evidence type="ECO:0000256" key="1">
    <source>
        <dbReference type="SAM" id="Phobius"/>
    </source>
</evidence>
<accession>A0ABU7LWA8</accession>
<dbReference type="PANTHER" id="PTHR30441:SF9">
    <property type="entry name" value="ASMA FAMILY PROTEIN YHJG"/>
    <property type="match status" value="1"/>
</dbReference>
<sequence length="600" mass="63607">MTRRAAKPLLIAAAILAGVSVLTLITLFAVAIYLSDPERATPFIRAQIDQRTESAVTLEAGWISPGWRPVLHLRNLELEERGRAEVLDAQLNPVGWMFGSRIVPAVHITNAAWTIRRGTGGRGVPSILTHVARADLTQVRLDVIHPSRPASVVVIEQAEGDLRSGDFTLWATGGQARITVTGQADGLSLAGFDGELELAGENFADFADLMGLAAADTPPYALTGRLLRDGEVWRLDPFDGTVGDSDLAGWMEADFSAERPMLRADLVSQSLDFDDLGVIIGAPSDVASGTENDRQADANAAYAASARLIPDAKLDFDRIRAADAEVRFRAESVQAGPLPLDELAFSLTLDRSVLTLDPVIFRTPLGGRLRATLQIDATRDPVESHLEGMLENFDMRDIAGGALARGRLASRFDLRLRSSSLRAAFRLSNGEIILTTSADSQLRHLAVEGSALDLGEVLLLIFTEEADDPDFIPINCAVARISVEEGIARADPILLDTPDSLIRMNGTISLHDEIIDLGVETDAKDVSWGNLLGGVQIGGTLRDPAVNINATASLLQGGVAALLSGVAGPLGAIPFADLGVGENAPCQSLAGPGEGPSEGG</sequence>
<keyword evidence="4" id="KW-1185">Reference proteome</keyword>
<comment type="caution">
    <text evidence="3">The sequence shown here is derived from an EMBL/GenBank/DDBJ whole genome shotgun (WGS) entry which is preliminary data.</text>
</comment>
<dbReference type="InterPro" id="IPR052894">
    <property type="entry name" value="AsmA-related"/>
</dbReference>
<dbReference type="Proteomes" id="UP001310692">
    <property type="component" value="Unassembled WGS sequence"/>
</dbReference>
<gene>
    <name evidence="3" type="ORF">V0U35_03875</name>
</gene>
<feature type="transmembrane region" description="Helical" evidence="1">
    <location>
        <begin position="9"/>
        <end position="34"/>
    </location>
</feature>
<dbReference type="RefSeq" id="WP_330195341.1">
    <property type="nucleotide sequence ID" value="NZ_JAZDRO010000001.1"/>
</dbReference>
<evidence type="ECO:0000313" key="4">
    <source>
        <dbReference type="Proteomes" id="UP001310692"/>
    </source>
</evidence>
<evidence type="ECO:0000259" key="2">
    <source>
        <dbReference type="Pfam" id="PF05170"/>
    </source>
</evidence>